<accession>A0A5N7J4V0</accession>
<dbReference type="AlphaFoldDB" id="A0A5N7J4V0"/>
<evidence type="ECO:0000256" key="1">
    <source>
        <dbReference type="SAM" id="Phobius"/>
    </source>
</evidence>
<evidence type="ECO:0000313" key="2">
    <source>
        <dbReference type="EMBL" id="MPQ63769.1"/>
    </source>
</evidence>
<reference evidence="2 3" key="1">
    <citation type="journal article" date="2019" name="Lett. Appl. Microbiol.">
        <title>A case of 'blown pack' spoilage of vacuum-packaged pork likely associated with Clostridium estertheticum in Canada.</title>
        <authorList>
            <person name="Zhang P."/>
            <person name="Ward P."/>
            <person name="McMullen L.M."/>
            <person name="Yang X."/>
        </authorList>
    </citation>
    <scope>NUCLEOTIDE SEQUENCE [LARGE SCALE GENOMIC DNA]</scope>
    <source>
        <strain evidence="2 3">MA19</strain>
    </source>
</reference>
<comment type="caution">
    <text evidence="2">The sequence shown here is derived from an EMBL/GenBank/DDBJ whole genome shotgun (WGS) entry which is preliminary data.</text>
</comment>
<protein>
    <submittedName>
        <fullName evidence="2">YtxH domain-containing protein</fullName>
    </submittedName>
</protein>
<dbReference type="InterPro" id="IPR052928">
    <property type="entry name" value="Desiccation-related_membrane"/>
</dbReference>
<sequence length="154" mass="17269">MYIRFLTLKEEKIMMFSNWFKNRKKEIQRKEKIRTAKKVIFGAAAGSLSGIIGGLLFSPKSGKETRKDIANSSKELKNNIKEKSTVLKCHIDNKVSDAKDGLIDAKAKISEYLNEKKATNQDTVSEVIDETKDTVEDISAIIGQADVSDKKSKK</sequence>
<dbReference type="EMBL" id="SPSF01000041">
    <property type="protein sequence ID" value="MPQ63769.1"/>
    <property type="molecule type" value="Genomic_DNA"/>
</dbReference>
<evidence type="ECO:0000313" key="3">
    <source>
        <dbReference type="Proteomes" id="UP000342249"/>
    </source>
</evidence>
<dbReference type="PANTHER" id="PTHR35792:SF2">
    <property type="entry name" value="GENERAL STRESS PROTEIN"/>
    <property type="match status" value="1"/>
</dbReference>
<dbReference type="PANTHER" id="PTHR35792">
    <property type="entry name" value="GENERAL STRESS PROTEIN"/>
    <property type="match status" value="1"/>
</dbReference>
<proteinExistence type="predicted"/>
<gene>
    <name evidence="2" type="ORF">E4V82_16860</name>
</gene>
<keyword evidence="1" id="KW-0812">Transmembrane</keyword>
<name>A0A5N7J4V0_9CLOT</name>
<dbReference type="InterPro" id="IPR024623">
    <property type="entry name" value="YtxH"/>
</dbReference>
<feature type="transmembrane region" description="Helical" evidence="1">
    <location>
        <begin position="39"/>
        <end position="57"/>
    </location>
</feature>
<dbReference type="Pfam" id="PF12732">
    <property type="entry name" value="YtxH"/>
    <property type="match status" value="1"/>
</dbReference>
<dbReference type="Proteomes" id="UP000342249">
    <property type="component" value="Unassembled WGS sequence"/>
</dbReference>
<keyword evidence="1" id="KW-0472">Membrane</keyword>
<keyword evidence="1" id="KW-1133">Transmembrane helix</keyword>
<organism evidence="2 3">
    <name type="scientific">Clostridium estertheticum</name>
    <dbReference type="NCBI Taxonomy" id="238834"/>
    <lineage>
        <taxon>Bacteria</taxon>
        <taxon>Bacillati</taxon>
        <taxon>Bacillota</taxon>
        <taxon>Clostridia</taxon>
        <taxon>Eubacteriales</taxon>
        <taxon>Clostridiaceae</taxon>
        <taxon>Clostridium</taxon>
    </lineage>
</organism>